<comment type="caution">
    <text evidence="1">The sequence shown here is derived from an EMBL/GenBank/DDBJ whole genome shotgun (WGS) entry which is preliminary data.</text>
</comment>
<dbReference type="Proteomes" id="UP000789405">
    <property type="component" value="Unassembled WGS sequence"/>
</dbReference>
<protein>
    <submittedName>
        <fullName evidence="1">8905_t:CDS:1</fullName>
    </submittedName>
</protein>
<organism evidence="1 2">
    <name type="scientific">Dentiscutata erythropus</name>
    <dbReference type="NCBI Taxonomy" id="1348616"/>
    <lineage>
        <taxon>Eukaryota</taxon>
        <taxon>Fungi</taxon>
        <taxon>Fungi incertae sedis</taxon>
        <taxon>Mucoromycota</taxon>
        <taxon>Glomeromycotina</taxon>
        <taxon>Glomeromycetes</taxon>
        <taxon>Diversisporales</taxon>
        <taxon>Gigasporaceae</taxon>
        <taxon>Dentiscutata</taxon>
    </lineage>
</organism>
<sequence length="54" mass="6247">MRSCPQITHELEISFNNMTKFNENFAELTKNFVPDLKILDVNFEGDTNLQGVNE</sequence>
<accession>A0A9N9P4C2</accession>
<dbReference type="AlphaFoldDB" id="A0A9N9P4C2"/>
<name>A0A9N9P4C2_9GLOM</name>
<proteinExistence type="predicted"/>
<evidence type="ECO:0000313" key="1">
    <source>
        <dbReference type="EMBL" id="CAG8789903.1"/>
    </source>
</evidence>
<gene>
    <name evidence="1" type="ORF">DERYTH_LOCUS21201</name>
</gene>
<evidence type="ECO:0000313" key="2">
    <source>
        <dbReference type="Proteomes" id="UP000789405"/>
    </source>
</evidence>
<dbReference type="EMBL" id="CAJVPY010026515">
    <property type="protein sequence ID" value="CAG8789903.1"/>
    <property type="molecule type" value="Genomic_DNA"/>
</dbReference>
<dbReference type="OrthoDB" id="2429060at2759"/>
<reference evidence="1" key="1">
    <citation type="submission" date="2021-06" db="EMBL/GenBank/DDBJ databases">
        <authorList>
            <person name="Kallberg Y."/>
            <person name="Tangrot J."/>
            <person name="Rosling A."/>
        </authorList>
    </citation>
    <scope>NUCLEOTIDE SEQUENCE</scope>
    <source>
        <strain evidence="1">MA453B</strain>
    </source>
</reference>
<keyword evidence="2" id="KW-1185">Reference proteome</keyword>
<feature type="non-terminal residue" evidence="1">
    <location>
        <position position="54"/>
    </location>
</feature>